<name>A0ABN2BQ06_9MICO</name>
<dbReference type="RefSeq" id="WP_346035925.1">
    <property type="nucleotide sequence ID" value="NZ_BAAALY010000006.1"/>
</dbReference>
<evidence type="ECO:0000313" key="2">
    <source>
        <dbReference type="Proteomes" id="UP001501791"/>
    </source>
</evidence>
<gene>
    <name evidence="1" type="ORF">GCM10009691_18600</name>
</gene>
<reference evidence="1 2" key="1">
    <citation type="journal article" date="2019" name="Int. J. Syst. Evol. Microbiol.">
        <title>The Global Catalogue of Microorganisms (GCM) 10K type strain sequencing project: providing services to taxonomists for standard genome sequencing and annotation.</title>
        <authorList>
            <consortium name="The Broad Institute Genomics Platform"/>
            <consortium name="The Broad Institute Genome Sequencing Center for Infectious Disease"/>
            <person name="Wu L."/>
            <person name="Ma J."/>
        </authorList>
    </citation>
    <scope>NUCLEOTIDE SEQUENCE [LARGE SCALE GENOMIC DNA]</scope>
    <source>
        <strain evidence="1 2">JCM 13319</strain>
    </source>
</reference>
<dbReference type="Proteomes" id="UP001501791">
    <property type="component" value="Unassembled WGS sequence"/>
</dbReference>
<accession>A0ABN2BQ06</accession>
<evidence type="ECO:0008006" key="3">
    <source>
        <dbReference type="Google" id="ProtNLM"/>
    </source>
</evidence>
<sequence length="212" mass="23736">MNEYTTEDFANAEFAKHPIEATIAARNGSTDYPWQYEEGCYASDSWMAADGWAPVSSTPTITESQLAEAFGDKRAWAKRRLRRIDIQTVPDVPELTDGEKIERLIEEWMTTQDEPVFLRAGLLGAYLAKALAKDRSLLSDLSIEKCPQGHPRIPENILRSNGQHKGCKICHRERSAEWGRKKKPCPECGSDVAAKRLAAHRREVHGVESGAV</sequence>
<proteinExistence type="predicted"/>
<keyword evidence="2" id="KW-1185">Reference proteome</keyword>
<organism evidence="1 2">
    <name type="scientific">Brevibacterium picturae</name>
    <dbReference type="NCBI Taxonomy" id="260553"/>
    <lineage>
        <taxon>Bacteria</taxon>
        <taxon>Bacillati</taxon>
        <taxon>Actinomycetota</taxon>
        <taxon>Actinomycetes</taxon>
        <taxon>Micrococcales</taxon>
        <taxon>Brevibacteriaceae</taxon>
        <taxon>Brevibacterium</taxon>
    </lineage>
</organism>
<dbReference type="EMBL" id="BAAALY010000006">
    <property type="protein sequence ID" value="GAA1544436.1"/>
    <property type="molecule type" value="Genomic_DNA"/>
</dbReference>
<protein>
    <recommendedName>
        <fullName evidence="3">C2H2-type domain-containing protein</fullName>
    </recommendedName>
</protein>
<evidence type="ECO:0000313" key="1">
    <source>
        <dbReference type="EMBL" id="GAA1544436.1"/>
    </source>
</evidence>
<comment type="caution">
    <text evidence="1">The sequence shown here is derived from an EMBL/GenBank/DDBJ whole genome shotgun (WGS) entry which is preliminary data.</text>
</comment>